<organism evidence="1">
    <name type="scientific">Moorella thermoacetica Y72</name>
    <dbReference type="NCBI Taxonomy" id="1325331"/>
    <lineage>
        <taxon>Bacteria</taxon>
        <taxon>Bacillati</taxon>
        <taxon>Bacillota</taxon>
        <taxon>Clostridia</taxon>
        <taxon>Neomoorellales</taxon>
        <taxon>Neomoorellaceae</taxon>
        <taxon>Neomoorella</taxon>
    </lineage>
</organism>
<gene>
    <name evidence="1" type="ORF">MTY_2386</name>
</gene>
<dbReference type="Proteomes" id="UP000063718">
    <property type="component" value="Unassembled WGS sequence"/>
</dbReference>
<name>A0A0S6UE32_NEOTH</name>
<dbReference type="AlphaFoldDB" id="A0A0S6UE32"/>
<sequence>MTSQGGCYLEDNFPAWIAYALVRWIWFSRGGKVVFTSLIAAEDSWQLVCSQGILRYRYTATGRPMANLLSYKAAIDRGGCLHVIVTLADGRLIYARWRGSRWESSGLPVNGTVLDLSLDTCGRPHLLLSGAPGAEIYHLYRSENAWRRQVLPFRLTGPPLVLKPLPRDRLFLAGHYTTRERGHVFLTVYSPTTGWQEPRALQATGPEEKIYGYWYQGCLYFLSWRKQEPGYGLYLNLVDPARDNLESLSLGTLSDPPDDQPVLVGRDDTRLFLWTSSSRLTFCFSRDSGRTWSPPQSAYFFFPARIKKVEGPDGPSTWQVAFTKISGLEPDWPLLIDFDPLFSLCKAVLVNPVTEGSFWKQ</sequence>
<proteinExistence type="predicted"/>
<dbReference type="GO" id="GO:0006508">
    <property type="term" value="P:proteolysis"/>
    <property type="evidence" value="ECO:0007669"/>
    <property type="project" value="UniProtKB-KW"/>
</dbReference>
<keyword evidence="1" id="KW-0378">Hydrolase</keyword>
<keyword evidence="1" id="KW-0645">Protease</keyword>
<accession>A0A0S6UE32</accession>
<evidence type="ECO:0000313" key="1">
    <source>
        <dbReference type="EMBL" id="GAF27045.1"/>
    </source>
</evidence>
<dbReference type="EMBL" id="DF238840">
    <property type="protein sequence ID" value="GAF27045.1"/>
    <property type="molecule type" value="Genomic_DNA"/>
</dbReference>
<reference evidence="1" key="1">
    <citation type="journal article" date="2014" name="Gene">
        <title>Genome-guided analysis of transformation efficiency and carbon dioxide assimilation by Moorella thermoacetica Y72.</title>
        <authorList>
            <person name="Tsukahara K."/>
            <person name="Kita A."/>
            <person name="Nakashimada Y."/>
            <person name="Hoshino T."/>
            <person name="Murakami K."/>
        </authorList>
    </citation>
    <scope>NUCLEOTIDE SEQUENCE [LARGE SCALE GENOMIC DNA]</scope>
    <source>
        <strain evidence="1">Y72</strain>
    </source>
</reference>
<dbReference type="GO" id="GO:0008233">
    <property type="term" value="F:peptidase activity"/>
    <property type="evidence" value="ECO:0007669"/>
    <property type="project" value="UniProtKB-KW"/>
</dbReference>
<protein>
    <submittedName>
        <fullName evidence="1">Metal-dependent proteases with possible chaperone activity</fullName>
    </submittedName>
</protein>
<dbReference type="SUPFAM" id="SSF89372">
    <property type="entry name" value="Fucose-specific lectin"/>
    <property type="match status" value="1"/>
</dbReference>